<comment type="caution">
    <text evidence="2">The sequence shown here is derived from an EMBL/GenBank/DDBJ whole genome shotgun (WGS) entry which is preliminary data.</text>
</comment>
<evidence type="ECO:0000313" key="3">
    <source>
        <dbReference type="Proteomes" id="UP000239874"/>
    </source>
</evidence>
<dbReference type="AlphaFoldDB" id="A0A2S6AHE1"/>
<evidence type="ECO:0000256" key="1">
    <source>
        <dbReference type="SAM" id="MobiDB-lite"/>
    </source>
</evidence>
<sequence length="193" mass="20935">MAGTAGHDGAQPVPAIQPQTGGPQNGFPPFAPPMPNGNNPASASTPARHPVHPTGSPTPAPPRILVREFNGHRCAEVDPLTGSLHEAAEPMGPFSGVYGDLDGVEFVFFRTDDRLFLRVAGQLIDVDDLAVIVHWQRAGRRHTEFTVTRAGLAVCTARYRQRTPELDLGLWIRDVLDNPAHRTQIFADVRGVR</sequence>
<feature type="region of interest" description="Disordered" evidence="1">
    <location>
        <begin position="1"/>
        <end position="62"/>
    </location>
</feature>
<name>A0A2S6AHE1_9NOCA</name>
<protein>
    <submittedName>
        <fullName evidence="2">Uncharacterized protein</fullName>
    </submittedName>
</protein>
<feature type="compositionally biased region" description="Polar residues" evidence="1">
    <location>
        <begin position="36"/>
        <end position="45"/>
    </location>
</feature>
<dbReference type="EMBL" id="PSZC01000029">
    <property type="protein sequence ID" value="PPJ34642.1"/>
    <property type="molecule type" value="Genomic_DNA"/>
</dbReference>
<proteinExistence type="predicted"/>
<organism evidence="2 3">
    <name type="scientific">Nocardia nova</name>
    <dbReference type="NCBI Taxonomy" id="37330"/>
    <lineage>
        <taxon>Bacteria</taxon>
        <taxon>Bacillati</taxon>
        <taxon>Actinomycetota</taxon>
        <taxon>Actinomycetes</taxon>
        <taxon>Mycobacteriales</taxon>
        <taxon>Nocardiaceae</taxon>
        <taxon>Nocardia</taxon>
    </lineage>
</organism>
<dbReference type="Proteomes" id="UP000239874">
    <property type="component" value="Unassembled WGS sequence"/>
</dbReference>
<reference evidence="2 3" key="1">
    <citation type="submission" date="2018-02" db="EMBL/GenBank/DDBJ databases">
        <title>8 Nocardia nova and 1 Nocardia cyriacigeorgica strain used for evolution to TMP-SMX.</title>
        <authorList>
            <person name="Mehta H."/>
            <person name="Weng J."/>
            <person name="Shamoo Y."/>
        </authorList>
    </citation>
    <scope>NUCLEOTIDE SEQUENCE [LARGE SCALE GENOMIC DNA]</scope>
    <source>
        <strain evidence="2 3">MDA3139</strain>
    </source>
</reference>
<gene>
    <name evidence="2" type="ORF">C5E45_29540</name>
</gene>
<accession>A0A2S6AHE1</accession>
<evidence type="ECO:0000313" key="2">
    <source>
        <dbReference type="EMBL" id="PPJ34642.1"/>
    </source>
</evidence>